<feature type="region of interest" description="Disordered" evidence="1">
    <location>
        <begin position="1"/>
        <end position="86"/>
    </location>
</feature>
<feature type="compositionally biased region" description="Low complexity" evidence="1">
    <location>
        <begin position="43"/>
        <end position="55"/>
    </location>
</feature>
<organism evidence="2 3">
    <name type="scientific">Aphanomyces astaci</name>
    <name type="common">Crayfish plague agent</name>
    <dbReference type="NCBI Taxonomy" id="112090"/>
    <lineage>
        <taxon>Eukaryota</taxon>
        <taxon>Sar</taxon>
        <taxon>Stramenopiles</taxon>
        <taxon>Oomycota</taxon>
        <taxon>Saprolegniomycetes</taxon>
        <taxon>Saprolegniales</taxon>
        <taxon>Verrucalvaceae</taxon>
        <taxon>Aphanomyces</taxon>
    </lineage>
</organism>
<name>A0A397DZW3_APHAT</name>
<sequence length="228" mass="25081">MMLTTAAAAATRPSTPRLLDLSPSPQRHTSRQIETPPSRRGVTFTTETTNAAAAAPRPSTPRLLDLSPSPERHTSRQIETPPSRRGVTFTTETTYTFHVAHGGSAVPNRSGPPIGLAKSHFHVACAAIRPDRRRHRRAVQKFDPSERVALLKAAAYHESEIAAFCVDAFVVRKSRQDEAIDFMEERVRQKKRRAVRMLVKISGEVSDQGSTDDMGSTSKRQCVAVQGC</sequence>
<dbReference type="Proteomes" id="UP000266643">
    <property type="component" value="Unassembled WGS sequence"/>
</dbReference>
<dbReference type="EMBL" id="QUTD01003389">
    <property type="protein sequence ID" value="RHY73012.1"/>
    <property type="molecule type" value="Genomic_DNA"/>
</dbReference>
<accession>A0A397DZW3</accession>
<evidence type="ECO:0000313" key="2">
    <source>
        <dbReference type="EMBL" id="RHY73012.1"/>
    </source>
</evidence>
<evidence type="ECO:0000256" key="1">
    <source>
        <dbReference type="SAM" id="MobiDB-lite"/>
    </source>
</evidence>
<dbReference type="VEuPathDB" id="FungiDB:H257_12041"/>
<protein>
    <submittedName>
        <fullName evidence="2">Uncharacterized protein</fullName>
    </submittedName>
</protein>
<reference evidence="2 3" key="1">
    <citation type="submission" date="2018-08" db="EMBL/GenBank/DDBJ databases">
        <title>Aphanomyces genome sequencing and annotation.</title>
        <authorList>
            <person name="Minardi D."/>
            <person name="Oidtmann B."/>
            <person name="Van Der Giezen M."/>
            <person name="Studholme D.J."/>
        </authorList>
    </citation>
    <scope>NUCLEOTIDE SEQUENCE [LARGE SCALE GENOMIC DNA]</scope>
    <source>
        <strain evidence="2 3">D2</strain>
    </source>
</reference>
<comment type="caution">
    <text evidence="2">The sequence shown here is derived from an EMBL/GenBank/DDBJ whole genome shotgun (WGS) entry which is preliminary data.</text>
</comment>
<evidence type="ECO:0000313" key="3">
    <source>
        <dbReference type="Proteomes" id="UP000266643"/>
    </source>
</evidence>
<dbReference type="AlphaFoldDB" id="A0A397DZW3"/>
<feature type="compositionally biased region" description="Polar residues" evidence="1">
    <location>
        <begin position="23"/>
        <end position="35"/>
    </location>
</feature>
<feature type="compositionally biased region" description="Low complexity" evidence="1">
    <location>
        <begin position="1"/>
        <end position="11"/>
    </location>
</feature>
<gene>
    <name evidence="2" type="ORF">DYB30_008160</name>
</gene>
<proteinExistence type="predicted"/>